<dbReference type="SUPFAM" id="SSF56112">
    <property type="entry name" value="Protein kinase-like (PK-like)"/>
    <property type="match status" value="1"/>
</dbReference>
<protein>
    <submittedName>
        <fullName evidence="2">Phosphotransferase</fullName>
    </submittedName>
</protein>
<evidence type="ECO:0000313" key="3">
    <source>
        <dbReference type="Proteomes" id="UP001165561"/>
    </source>
</evidence>
<evidence type="ECO:0000313" key="2">
    <source>
        <dbReference type="EMBL" id="MDD9205600.1"/>
    </source>
</evidence>
<proteinExistence type="predicted"/>
<sequence>MPEIDRTRWVWALVVLAAAERAATSVRWSPAPRRLVLRPTVAYRAGLALDSLPPAVRRPARRVADPSRTTRLPVTADGVQVGKFDVDHVVRLRSFYAGPGLTMRLQSRAGQLNGVARSVTAARLVARHSPGLAPELVEHGTVGLRKVAYLVERTVQGTSPSRGRPMLELIPAAIAQLHRLHHGVGITHERLSALVHAELPQRWQALVETGMVSAAVDAAVRALVARDALLEVSIGHGDLVGSNILRSGSGVMLIDWEYAGRQPIAFDLAKLHLAAGPAGPALDRLREGLGDDVGVAADHYSLPEQLALAHVQILSWQASRYARAAQAGRLPALERQTRLRLTAIEELLDLGG</sequence>
<dbReference type="EMBL" id="JARACI010000572">
    <property type="protein sequence ID" value="MDD9205600.1"/>
    <property type="molecule type" value="Genomic_DNA"/>
</dbReference>
<organism evidence="2 3">
    <name type="scientific">Georgenia halotolerans</name>
    <dbReference type="NCBI Taxonomy" id="3028317"/>
    <lineage>
        <taxon>Bacteria</taxon>
        <taxon>Bacillati</taxon>
        <taxon>Actinomycetota</taxon>
        <taxon>Actinomycetes</taxon>
        <taxon>Micrococcales</taxon>
        <taxon>Bogoriellaceae</taxon>
        <taxon>Georgenia</taxon>
    </lineage>
</organism>
<keyword evidence="3" id="KW-1185">Reference proteome</keyword>
<dbReference type="Gene3D" id="3.90.1200.10">
    <property type="match status" value="1"/>
</dbReference>
<comment type="caution">
    <text evidence="2">The sequence shown here is derived from an EMBL/GenBank/DDBJ whole genome shotgun (WGS) entry which is preliminary data.</text>
</comment>
<dbReference type="Proteomes" id="UP001165561">
    <property type="component" value="Unassembled WGS sequence"/>
</dbReference>
<dbReference type="Pfam" id="PF01636">
    <property type="entry name" value="APH"/>
    <property type="match status" value="1"/>
</dbReference>
<dbReference type="InterPro" id="IPR011009">
    <property type="entry name" value="Kinase-like_dom_sf"/>
</dbReference>
<feature type="domain" description="Aminoglycoside phosphotransferase" evidence="1">
    <location>
        <begin position="115"/>
        <end position="281"/>
    </location>
</feature>
<accession>A0ABT5TWR7</accession>
<dbReference type="InterPro" id="IPR002575">
    <property type="entry name" value="Aminoglycoside_PTrfase"/>
</dbReference>
<gene>
    <name evidence="2" type="ORF">PU560_03845</name>
</gene>
<evidence type="ECO:0000259" key="1">
    <source>
        <dbReference type="Pfam" id="PF01636"/>
    </source>
</evidence>
<reference evidence="2" key="1">
    <citation type="submission" date="2023-02" db="EMBL/GenBank/DDBJ databases">
        <title>Georgenia sp.10Sc9-8, isolated from a soil sample collected from the Taklamakan desert.</title>
        <authorList>
            <person name="Liu S."/>
        </authorList>
    </citation>
    <scope>NUCLEOTIDE SEQUENCE</scope>
    <source>
        <strain evidence="2">10Sc9-8</strain>
    </source>
</reference>
<name>A0ABT5TWR7_9MICO</name>